<name>A0ABY5C786_9LACO</name>
<dbReference type="InterPro" id="IPR010146">
    <property type="entry name" value="CRISPR-assoc_prot_Csn2-typ"/>
</dbReference>
<keyword evidence="2" id="KW-1185">Reference proteome</keyword>
<dbReference type="InterPro" id="IPR038600">
    <property type="entry name" value="Csn2_sf"/>
</dbReference>
<dbReference type="Gene3D" id="3.40.50.11940">
    <property type="match status" value="1"/>
</dbReference>
<gene>
    <name evidence="1" type="primary">csn2</name>
    <name evidence="1" type="ORF">M8332_00955</name>
</gene>
<dbReference type="NCBIfam" id="TIGR01866">
    <property type="entry name" value="cas_Csn2"/>
    <property type="match status" value="1"/>
</dbReference>
<reference evidence="1" key="1">
    <citation type="submission" date="2022-05" db="EMBL/GenBank/DDBJ databases">
        <authorList>
            <person name="Oliphant S.A."/>
            <person name="Watson-Haigh N.S."/>
            <person name="Sumby K.M."/>
            <person name="Gardner J.M."/>
            <person name="Jiranek V."/>
        </authorList>
    </citation>
    <scope>NUCLEOTIDE SEQUENCE</scope>
    <source>
        <strain evidence="1">Ru20-1</strain>
    </source>
</reference>
<organism evidence="1 2">
    <name type="scientific">Fructilactobacillus ixorae</name>
    <dbReference type="NCBI Taxonomy" id="1750535"/>
    <lineage>
        <taxon>Bacteria</taxon>
        <taxon>Bacillati</taxon>
        <taxon>Bacillota</taxon>
        <taxon>Bacilli</taxon>
        <taxon>Lactobacillales</taxon>
        <taxon>Lactobacillaceae</taxon>
        <taxon>Fructilactobacillus</taxon>
    </lineage>
</organism>
<dbReference type="Proteomes" id="UP001057532">
    <property type="component" value="Chromosome"/>
</dbReference>
<dbReference type="EMBL" id="CP097478">
    <property type="protein sequence ID" value="USS93468.1"/>
    <property type="molecule type" value="Genomic_DNA"/>
</dbReference>
<evidence type="ECO:0000313" key="1">
    <source>
        <dbReference type="EMBL" id="USS93468.1"/>
    </source>
</evidence>
<dbReference type="RefSeq" id="WP_252780312.1">
    <property type="nucleotide sequence ID" value="NZ_CP097478.1"/>
</dbReference>
<accession>A0ABY5C786</accession>
<sequence length="221" mass="26078">MKLTLYPNAPFEINAGVPTIIRTNNQSFYTSLIQGFQTNQTIILSSNEEVLETNDYLEFVGNVVTNPDPFSPFKLKIEREILENLNEKERQRLYQLDCELKSIFLGSAYLEDFPLTVNDEWDVKKQYKYCGINFLHDTQATPYDIIREVLNLYYQFNAKKLLVLDALFNYLEEAQQLQLFQLIKQLELQVLLLDFSGQPYSQLLEECRYYSVDKDFVIFER</sequence>
<proteinExistence type="predicted"/>
<protein>
    <submittedName>
        <fullName evidence="1">Type II-A CRISPR-associated protein Csn2</fullName>
    </submittedName>
</protein>
<dbReference type="CDD" id="cd12218">
    <property type="entry name" value="Csn2"/>
    <property type="match status" value="1"/>
</dbReference>
<evidence type="ECO:0000313" key="2">
    <source>
        <dbReference type="Proteomes" id="UP001057532"/>
    </source>
</evidence>